<dbReference type="Pfam" id="PF02470">
    <property type="entry name" value="MlaD"/>
    <property type="match status" value="1"/>
</dbReference>
<evidence type="ECO:0000313" key="4">
    <source>
        <dbReference type="Proteomes" id="UP000092382"/>
    </source>
</evidence>
<sequence>MRGLMSSFTSARTWREGSVGLLLLLGLGAFGVILLWLNKITPGQPSYKAIIEFTNAGGMQKGSAVRFRGVKIGSITTVKPGTNTIEVEIQINSSNLIIPSNSLIEANQSGLISENIIDITPQKELLGTVSAKPLDKDCNPSLIICNGSRLKGVIGISADELIRQSSNFAAQYSSEKFYKNVNRTLETSANAAANIANLSKDLQDLSKTFKGQINVFSDTAATLQRSTTQLTTTTTKTADQLGTTAKDFSVTAKQASRLLTNLDNLVSTNRSSLVGTLNSMTQTSNQLRQTVTSLSPAINRLTQGKLLDNLETLSANAAEASANLKDASKTLNDPKNIVLLQQTLDAAKSTFENTQKITADLDELTGDPKFRQNMLRLVNGLSKLVSSSQEIQEQTKVAVTLDALKATANSPQVVITAPVPKKQVLVVKQSPNLVINPEPKTLEKIEEIPQTVIETPNLSQEQLLQQLRDYREQGKITTDN</sequence>
<dbReference type="STRING" id="1803587.GCA_001593825_01499"/>
<proteinExistence type="predicted"/>
<dbReference type="EMBL" id="LJOY01000003">
    <property type="protein sequence ID" value="OBQ27151.1"/>
    <property type="molecule type" value="Genomic_DNA"/>
</dbReference>
<organism evidence="3 4">
    <name type="scientific">Aphanizomenon flos-aquae LD13</name>
    <dbReference type="NCBI Taxonomy" id="1710894"/>
    <lineage>
        <taxon>Bacteria</taxon>
        <taxon>Bacillati</taxon>
        <taxon>Cyanobacteriota</taxon>
        <taxon>Cyanophyceae</taxon>
        <taxon>Nostocales</taxon>
        <taxon>Aphanizomenonaceae</taxon>
        <taxon>Aphanizomenon</taxon>
    </lineage>
</organism>
<comment type="caution">
    <text evidence="3">The sequence shown here is derived from an EMBL/GenBank/DDBJ whole genome shotgun (WGS) entry which is preliminary data.</text>
</comment>
<feature type="transmembrane region" description="Helical" evidence="1">
    <location>
        <begin position="20"/>
        <end position="37"/>
    </location>
</feature>
<accession>A0A1B7W1J8</accession>
<evidence type="ECO:0000256" key="1">
    <source>
        <dbReference type="SAM" id="Phobius"/>
    </source>
</evidence>
<dbReference type="Proteomes" id="UP000092382">
    <property type="component" value="Unassembled WGS sequence"/>
</dbReference>
<dbReference type="InterPro" id="IPR003399">
    <property type="entry name" value="Mce/MlaD"/>
</dbReference>
<dbReference type="PANTHER" id="PTHR34675:SF1">
    <property type="entry name" value="PROTEIN TRIGALACTOSYLDIACYLGLYCEROL 2, CHLOROPLASTIC"/>
    <property type="match status" value="1"/>
</dbReference>
<keyword evidence="1" id="KW-0812">Transmembrane</keyword>
<evidence type="ECO:0000259" key="2">
    <source>
        <dbReference type="Pfam" id="PF02470"/>
    </source>
</evidence>
<feature type="domain" description="Mce/MlaD" evidence="2">
    <location>
        <begin position="46"/>
        <end position="121"/>
    </location>
</feature>
<gene>
    <name evidence="3" type="ORF">AN481_01525</name>
</gene>
<keyword evidence="1" id="KW-0472">Membrane</keyword>
<keyword evidence="1" id="KW-1133">Transmembrane helix</keyword>
<dbReference type="InterPro" id="IPR039342">
    <property type="entry name" value="TGD2-like"/>
</dbReference>
<dbReference type="PATRIC" id="fig|1710894.3.peg.3938"/>
<dbReference type="PANTHER" id="PTHR34675">
    <property type="entry name" value="PROTEIN TRIGALACTOSYLDIACYLGLYCEROL 2, CHLOROPLASTIC"/>
    <property type="match status" value="1"/>
</dbReference>
<protein>
    <submittedName>
        <fullName evidence="3">Mammalian cell entry protein</fullName>
    </submittedName>
</protein>
<reference evidence="3 4" key="1">
    <citation type="submission" date="2015-09" db="EMBL/GenBank/DDBJ databases">
        <title>Whole genome shotgun sequence assembly of Aphanizomenon flos-aquae UKL13.</title>
        <authorList>
            <person name="Driscoll C."/>
        </authorList>
    </citation>
    <scope>NUCLEOTIDE SEQUENCE [LARGE SCALE GENOMIC DNA]</scope>
    <source>
        <strain evidence="3">MDT13</strain>
    </source>
</reference>
<name>A0A1B7W1J8_APHFL</name>
<evidence type="ECO:0000313" key="3">
    <source>
        <dbReference type="EMBL" id="OBQ27151.1"/>
    </source>
</evidence>
<dbReference type="AlphaFoldDB" id="A0A1B7W1J8"/>